<dbReference type="InterPro" id="IPR036398">
    <property type="entry name" value="CA_dom_sf"/>
</dbReference>
<reference evidence="3 4" key="1">
    <citation type="submission" date="2020-02" db="EMBL/GenBank/DDBJ databases">
        <authorList>
            <person name="Ferguson B K."/>
        </authorList>
    </citation>
    <scope>NUCLEOTIDE SEQUENCE [LARGE SCALE GENOMIC DNA]</scope>
</reference>
<feature type="compositionally biased region" description="Polar residues" evidence="1">
    <location>
        <begin position="154"/>
        <end position="183"/>
    </location>
</feature>
<dbReference type="OrthoDB" id="5978072at2759"/>
<sequence length="449" mass="50296">MTLWKSLPAAMCIGTKRRVAPRRRSSDVFGRPSGSSGLAAAAAAAAAARVDAHRTQLALCFARLFSSYTYSVRRYVVADGKLISIRRNPLILEGLKPLEQIFFNLYMPIAKEITQQAIRSAQFARNCSVSYTRLLIKKNLTHQNVEPHGPRVFSGSNTRPNTSYAQAANSQTQSHKQTDTQQSSDEETVDHKSTLHDRASKPYHRNNPGGTGEKELLYCGILGCRSGFRQGVARRVSAQTGNNVTHCRRNSYQMNDASCLPFELTFDHNLTRKNNNYCTSKSGHFTGRKRSITGISTLVSGYLHNTGQFLVFRADKDLKVRVNITGGPLAYHYQFEEIYIHYGQDDNHGSEHRVNNYAFPAETDDGITTIDIIFRCSRLTLFSLRILSLGDGLEFAEFRQMLIQALLVLAYTSNHVDRNVSFDRHTANTGNQNDVGFSEPSCSDIKFFK</sequence>
<accession>A0A6H5IUK3</accession>
<evidence type="ECO:0000313" key="3">
    <source>
        <dbReference type="EMBL" id="CAB0042029.1"/>
    </source>
</evidence>
<evidence type="ECO:0000256" key="1">
    <source>
        <dbReference type="SAM" id="MobiDB-lite"/>
    </source>
</evidence>
<organism evidence="3 4">
    <name type="scientific">Trichogramma brassicae</name>
    <dbReference type="NCBI Taxonomy" id="86971"/>
    <lineage>
        <taxon>Eukaryota</taxon>
        <taxon>Metazoa</taxon>
        <taxon>Ecdysozoa</taxon>
        <taxon>Arthropoda</taxon>
        <taxon>Hexapoda</taxon>
        <taxon>Insecta</taxon>
        <taxon>Pterygota</taxon>
        <taxon>Neoptera</taxon>
        <taxon>Endopterygota</taxon>
        <taxon>Hymenoptera</taxon>
        <taxon>Apocrita</taxon>
        <taxon>Proctotrupomorpha</taxon>
        <taxon>Chalcidoidea</taxon>
        <taxon>Trichogrammatidae</taxon>
        <taxon>Trichogramma</taxon>
    </lineage>
</organism>
<feature type="domain" description="Alpha-carbonic anhydrase" evidence="2">
    <location>
        <begin position="300"/>
        <end position="363"/>
    </location>
</feature>
<dbReference type="InterPro" id="IPR001148">
    <property type="entry name" value="CA_dom"/>
</dbReference>
<evidence type="ECO:0000259" key="2">
    <source>
        <dbReference type="Pfam" id="PF00194"/>
    </source>
</evidence>
<keyword evidence="4" id="KW-1185">Reference proteome</keyword>
<dbReference type="EMBL" id="CADCXV010001150">
    <property type="protein sequence ID" value="CAB0042029.1"/>
    <property type="molecule type" value="Genomic_DNA"/>
</dbReference>
<name>A0A6H5IUK3_9HYME</name>
<gene>
    <name evidence="3" type="ORF">TBRA_LOCUS13671</name>
</gene>
<protein>
    <recommendedName>
        <fullName evidence="2">Alpha-carbonic anhydrase domain-containing protein</fullName>
    </recommendedName>
</protein>
<dbReference type="Pfam" id="PF00194">
    <property type="entry name" value="Carb_anhydrase"/>
    <property type="match status" value="1"/>
</dbReference>
<feature type="compositionally biased region" description="Basic and acidic residues" evidence="1">
    <location>
        <begin position="189"/>
        <end position="200"/>
    </location>
</feature>
<dbReference type="SUPFAM" id="SSF51069">
    <property type="entry name" value="Carbonic anhydrase"/>
    <property type="match status" value="1"/>
</dbReference>
<proteinExistence type="predicted"/>
<dbReference type="Proteomes" id="UP000479190">
    <property type="component" value="Unassembled WGS sequence"/>
</dbReference>
<dbReference type="AlphaFoldDB" id="A0A6H5IUK3"/>
<evidence type="ECO:0000313" key="4">
    <source>
        <dbReference type="Proteomes" id="UP000479190"/>
    </source>
</evidence>
<dbReference type="Gene3D" id="3.10.200.10">
    <property type="entry name" value="Alpha carbonic anhydrase"/>
    <property type="match status" value="1"/>
</dbReference>
<feature type="region of interest" description="Disordered" evidence="1">
    <location>
        <begin position="146"/>
        <end position="209"/>
    </location>
</feature>